<dbReference type="InterPro" id="IPR045028">
    <property type="entry name" value="DinG/Rad3-like"/>
</dbReference>
<evidence type="ECO:0000256" key="16">
    <source>
        <dbReference type="ARBA" id="ARBA00049360"/>
    </source>
</evidence>
<dbReference type="InterPro" id="IPR006554">
    <property type="entry name" value="Helicase-like_DEXD_c2"/>
</dbReference>
<dbReference type="SMART" id="SM00491">
    <property type="entry name" value="HELICc2"/>
    <property type="match status" value="1"/>
</dbReference>
<dbReference type="PANTHER" id="PTHR11472">
    <property type="entry name" value="DNA REPAIR DEAD HELICASE RAD3/XP-D SUBFAMILY MEMBER"/>
    <property type="match status" value="1"/>
</dbReference>
<dbReference type="GO" id="GO:0006281">
    <property type="term" value="P:DNA repair"/>
    <property type="evidence" value="ECO:0007669"/>
    <property type="project" value="UniProtKB-KW"/>
</dbReference>
<keyword evidence="3" id="KW-0004">4Fe-4S</keyword>
<keyword evidence="12" id="KW-0238">DNA-binding</keyword>
<dbReference type="GO" id="GO:0005634">
    <property type="term" value="C:nucleus"/>
    <property type="evidence" value="ECO:0000318"/>
    <property type="project" value="GO_Central"/>
</dbReference>
<dbReference type="Pfam" id="PF06733">
    <property type="entry name" value="DEAD_2"/>
    <property type="match status" value="1"/>
</dbReference>
<keyword evidence="8" id="KW-0347">Helicase</keyword>
<dbReference type="CDD" id="cd17970">
    <property type="entry name" value="DEAHc_FancJ"/>
    <property type="match status" value="1"/>
</dbReference>
<name>A0A2K1J0U8_PHYPA</name>
<feature type="compositionally biased region" description="Low complexity" evidence="18">
    <location>
        <begin position="70"/>
        <end position="83"/>
    </location>
</feature>
<evidence type="ECO:0000256" key="15">
    <source>
        <dbReference type="ARBA" id="ARBA00023242"/>
    </source>
</evidence>
<gene>
    <name evidence="21" type="primary">LOC112295446</name>
    <name evidence="20" type="ORF">PHYPA_023046</name>
</gene>
<reference evidence="21" key="3">
    <citation type="submission" date="2020-12" db="UniProtKB">
        <authorList>
            <consortium name="EnsemblPlants"/>
        </authorList>
    </citation>
    <scope>IDENTIFICATION</scope>
</reference>
<dbReference type="GO" id="GO:0016818">
    <property type="term" value="F:hydrolase activity, acting on acid anhydrides, in phosphorus-containing anhydrides"/>
    <property type="evidence" value="ECO:0007669"/>
    <property type="project" value="InterPro"/>
</dbReference>
<dbReference type="GO" id="GO:0003677">
    <property type="term" value="F:DNA binding"/>
    <property type="evidence" value="ECO:0007669"/>
    <property type="project" value="UniProtKB-KW"/>
</dbReference>
<dbReference type="GO" id="GO:0005524">
    <property type="term" value="F:ATP binding"/>
    <property type="evidence" value="ECO:0000318"/>
    <property type="project" value="GO_Central"/>
</dbReference>
<reference evidence="20 22" key="1">
    <citation type="journal article" date="2008" name="Science">
        <title>The Physcomitrella genome reveals evolutionary insights into the conquest of land by plants.</title>
        <authorList>
            <person name="Rensing S."/>
            <person name="Lang D."/>
            <person name="Zimmer A."/>
            <person name="Terry A."/>
            <person name="Salamov A."/>
            <person name="Shapiro H."/>
            <person name="Nishiyama T."/>
            <person name="Perroud P.-F."/>
            <person name="Lindquist E."/>
            <person name="Kamisugi Y."/>
            <person name="Tanahashi T."/>
            <person name="Sakakibara K."/>
            <person name="Fujita T."/>
            <person name="Oishi K."/>
            <person name="Shin-I T."/>
            <person name="Kuroki Y."/>
            <person name="Toyoda A."/>
            <person name="Suzuki Y."/>
            <person name="Hashimoto A."/>
            <person name="Yamaguchi K."/>
            <person name="Sugano A."/>
            <person name="Kohara Y."/>
            <person name="Fujiyama A."/>
            <person name="Anterola A."/>
            <person name="Aoki S."/>
            <person name="Ashton N."/>
            <person name="Barbazuk W.B."/>
            <person name="Barker E."/>
            <person name="Bennetzen J."/>
            <person name="Bezanilla M."/>
            <person name="Blankenship R."/>
            <person name="Cho S.H."/>
            <person name="Dutcher S."/>
            <person name="Estelle M."/>
            <person name="Fawcett J.A."/>
            <person name="Gundlach H."/>
            <person name="Hanada K."/>
            <person name="Heyl A."/>
            <person name="Hicks K.A."/>
            <person name="Hugh J."/>
            <person name="Lohr M."/>
            <person name="Mayer K."/>
            <person name="Melkozernov A."/>
            <person name="Murata T."/>
            <person name="Nelson D."/>
            <person name="Pils B."/>
            <person name="Prigge M."/>
            <person name="Reiss B."/>
            <person name="Renner T."/>
            <person name="Rombauts S."/>
            <person name="Rushton P."/>
            <person name="Sanderfoot A."/>
            <person name="Schween G."/>
            <person name="Shiu S.-H."/>
            <person name="Stueber K."/>
            <person name="Theodoulou F.L."/>
            <person name="Tu H."/>
            <person name="Van de Peer Y."/>
            <person name="Verrier P.J."/>
            <person name="Waters E."/>
            <person name="Wood A."/>
            <person name="Yang L."/>
            <person name="Cove D."/>
            <person name="Cuming A."/>
            <person name="Hasebe M."/>
            <person name="Lucas S."/>
            <person name="Mishler D.B."/>
            <person name="Reski R."/>
            <person name="Grigoriev I."/>
            <person name="Quatrano R.S."/>
            <person name="Boore J.L."/>
        </authorList>
    </citation>
    <scope>NUCLEOTIDE SEQUENCE [LARGE SCALE GENOMIC DNA]</scope>
    <source>
        <strain evidence="21 22">cv. Gransden 2004</strain>
    </source>
</reference>
<dbReference type="FunCoup" id="A0A2K1J0U8">
    <property type="interactions" value="3031"/>
</dbReference>
<dbReference type="EnsemblPlants" id="Pp3c18_12550V3.1">
    <property type="protein sequence ID" value="Pp3c18_12550V3.1"/>
    <property type="gene ID" value="Pp3c18_12550"/>
</dbReference>
<keyword evidence="6" id="KW-0227">DNA damage</keyword>
<feature type="region of interest" description="Disordered" evidence="18">
    <location>
        <begin position="893"/>
        <end position="925"/>
    </location>
</feature>
<evidence type="ECO:0000313" key="21">
    <source>
        <dbReference type="EnsemblPlants" id="Pp3c18_12550V3.1"/>
    </source>
</evidence>
<keyword evidence="4" id="KW-0479">Metal-binding</keyword>
<dbReference type="PANTHER" id="PTHR11472:SF34">
    <property type="entry name" value="REGULATOR OF TELOMERE ELONGATION HELICASE 1"/>
    <property type="match status" value="1"/>
</dbReference>
<dbReference type="STRING" id="3218.A0A2K1J0U8"/>
<keyword evidence="10" id="KW-0408">Iron</keyword>
<evidence type="ECO:0000256" key="7">
    <source>
        <dbReference type="ARBA" id="ARBA00022801"/>
    </source>
</evidence>
<evidence type="ECO:0000256" key="17">
    <source>
        <dbReference type="ARBA" id="ARBA00073810"/>
    </source>
</evidence>
<feature type="region of interest" description="Disordered" evidence="18">
    <location>
        <begin position="70"/>
        <end position="95"/>
    </location>
</feature>
<keyword evidence="11" id="KW-0411">Iron-sulfur</keyword>
<dbReference type="PaxDb" id="3218-PP1S3_567V6.1"/>
<dbReference type="GO" id="GO:0046872">
    <property type="term" value="F:metal ion binding"/>
    <property type="evidence" value="ECO:0007669"/>
    <property type="project" value="UniProtKB-KW"/>
</dbReference>
<comment type="similarity">
    <text evidence="2">Belongs to the helicase family. RAD3/XPD subfamily.</text>
</comment>
<dbReference type="Proteomes" id="UP000006727">
    <property type="component" value="Chromosome 18"/>
</dbReference>
<dbReference type="InterPro" id="IPR006555">
    <property type="entry name" value="ATP-dep_Helicase_C"/>
</dbReference>
<dbReference type="AlphaFoldDB" id="A0A2K1J0U8"/>
<dbReference type="InterPro" id="IPR027417">
    <property type="entry name" value="P-loop_NTPase"/>
</dbReference>
<dbReference type="GO" id="GO:0070182">
    <property type="term" value="F:DNA polymerase binding"/>
    <property type="evidence" value="ECO:0000318"/>
    <property type="project" value="GO_Central"/>
</dbReference>
<dbReference type="InterPro" id="IPR010614">
    <property type="entry name" value="RAD3-like_helicase_DEAD"/>
</dbReference>
<dbReference type="GO" id="GO:0006355">
    <property type="term" value="P:regulation of DNA-templated transcription"/>
    <property type="evidence" value="ECO:0007669"/>
    <property type="project" value="InterPro"/>
</dbReference>
<evidence type="ECO:0000256" key="14">
    <source>
        <dbReference type="ARBA" id="ARBA00023235"/>
    </source>
</evidence>
<dbReference type="InterPro" id="IPR013020">
    <property type="entry name" value="Rad3/Chl1-like"/>
</dbReference>
<evidence type="ECO:0000259" key="19">
    <source>
        <dbReference type="PROSITE" id="PS51193"/>
    </source>
</evidence>
<comment type="catalytic activity">
    <reaction evidence="16">
        <text>ATP + H2O = ADP + phosphate + H(+)</text>
        <dbReference type="Rhea" id="RHEA:13065"/>
        <dbReference type="ChEBI" id="CHEBI:15377"/>
        <dbReference type="ChEBI" id="CHEBI:15378"/>
        <dbReference type="ChEBI" id="CHEBI:30616"/>
        <dbReference type="ChEBI" id="CHEBI:43474"/>
        <dbReference type="ChEBI" id="CHEBI:456216"/>
    </reaction>
</comment>
<dbReference type="Gene3D" id="3.40.50.300">
    <property type="entry name" value="P-loop containing nucleotide triphosphate hydrolases"/>
    <property type="match status" value="2"/>
</dbReference>
<keyword evidence="22" id="KW-1185">Reference proteome</keyword>
<keyword evidence="15" id="KW-0539">Nucleus</keyword>
<evidence type="ECO:0000256" key="3">
    <source>
        <dbReference type="ARBA" id="ARBA00022485"/>
    </source>
</evidence>
<feature type="compositionally biased region" description="Polar residues" evidence="18">
    <location>
        <begin position="1108"/>
        <end position="1119"/>
    </location>
</feature>
<proteinExistence type="inferred from homology"/>
<dbReference type="GO" id="GO:0003678">
    <property type="term" value="F:DNA helicase activity"/>
    <property type="evidence" value="ECO:0000318"/>
    <property type="project" value="GO_Central"/>
</dbReference>
<evidence type="ECO:0000256" key="9">
    <source>
        <dbReference type="ARBA" id="ARBA00022840"/>
    </source>
</evidence>
<protein>
    <recommendedName>
        <fullName evidence="17">Regulator of telomere elongation helicase 1 homolog</fullName>
    </recommendedName>
</protein>
<dbReference type="GO" id="GO:1904430">
    <property type="term" value="P:negative regulation of t-circle formation"/>
    <property type="evidence" value="ECO:0000318"/>
    <property type="project" value="GO_Central"/>
</dbReference>
<comment type="subcellular location">
    <subcellularLocation>
        <location evidence="1">Nucleus</location>
    </subcellularLocation>
</comment>
<dbReference type="GO" id="GO:0051539">
    <property type="term" value="F:4 iron, 4 sulfur cluster binding"/>
    <property type="evidence" value="ECO:0007669"/>
    <property type="project" value="UniProtKB-KW"/>
</dbReference>
<dbReference type="CDD" id="cd18788">
    <property type="entry name" value="SF2_C_XPD"/>
    <property type="match status" value="1"/>
</dbReference>
<dbReference type="InterPro" id="IPR036600">
    <property type="entry name" value="PAH_sf"/>
</dbReference>
<feature type="compositionally biased region" description="Polar residues" evidence="18">
    <location>
        <begin position="902"/>
        <end position="912"/>
    </location>
</feature>
<evidence type="ECO:0000313" key="22">
    <source>
        <dbReference type="Proteomes" id="UP000006727"/>
    </source>
</evidence>
<keyword evidence="13" id="KW-0234">DNA repair</keyword>
<dbReference type="Pfam" id="PF13307">
    <property type="entry name" value="Helicase_C_2"/>
    <property type="match status" value="1"/>
</dbReference>
<evidence type="ECO:0000256" key="5">
    <source>
        <dbReference type="ARBA" id="ARBA00022741"/>
    </source>
</evidence>
<dbReference type="EnsemblPlants" id="Pp3c18_12550V3.3">
    <property type="protein sequence ID" value="Pp3c18_12550V3.3"/>
    <property type="gene ID" value="Pp3c18_12550"/>
</dbReference>
<reference evidence="20 22" key="2">
    <citation type="journal article" date="2018" name="Plant J.">
        <title>The Physcomitrella patens chromosome-scale assembly reveals moss genome structure and evolution.</title>
        <authorList>
            <person name="Lang D."/>
            <person name="Ullrich K.K."/>
            <person name="Murat F."/>
            <person name="Fuchs J."/>
            <person name="Jenkins J."/>
            <person name="Haas F.B."/>
            <person name="Piednoel M."/>
            <person name="Gundlach H."/>
            <person name="Van Bel M."/>
            <person name="Meyberg R."/>
            <person name="Vives C."/>
            <person name="Morata J."/>
            <person name="Symeonidi A."/>
            <person name="Hiss M."/>
            <person name="Muchero W."/>
            <person name="Kamisugi Y."/>
            <person name="Saleh O."/>
            <person name="Blanc G."/>
            <person name="Decker E.L."/>
            <person name="van Gessel N."/>
            <person name="Grimwood J."/>
            <person name="Hayes R.D."/>
            <person name="Graham S.W."/>
            <person name="Gunter L.E."/>
            <person name="McDaniel S.F."/>
            <person name="Hoernstein S.N.W."/>
            <person name="Larsson A."/>
            <person name="Li F.W."/>
            <person name="Perroud P.F."/>
            <person name="Phillips J."/>
            <person name="Ranjan P."/>
            <person name="Rokshar D.S."/>
            <person name="Rothfels C.J."/>
            <person name="Schneider L."/>
            <person name="Shu S."/>
            <person name="Stevenson D.W."/>
            <person name="Thummler F."/>
            <person name="Tillich M."/>
            <person name="Villarreal Aguilar J.C."/>
            <person name="Widiez T."/>
            <person name="Wong G.K."/>
            <person name="Wymore A."/>
            <person name="Zhang Y."/>
            <person name="Zimmer A.D."/>
            <person name="Quatrano R.S."/>
            <person name="Mayer K.F.X."/>
            <person name="Goodstein D."/>
            <person name="Casacuberta J.M."/>
            <person name="Vandepoele K."/>
            <person name="Reski R."/>
            <person name="Cuming A.C."/>
            <person name="Tuskan G.A."/>
            <person name="Maumus F."/>
            <person name="Salse J."/>
            <person name="Schmutz J."/>
            <person name="Rensing S.A."/>
        </authorList>
    </citation>
    <scope>NUCLEOTIDE SEQUENCE [LARGE SCALE GENOMIC DNA]</scope>
    <source>
        <strain evidence="21 22">cv. Gransden 2004</strain>
    </source>
</reference>
<dbReference type="FunFam" id="3.40.50.300:FF:000431">
    <property type="entry name" value="Regulator of telomere elongation helicase 1"/>
    <property type="match status" value="1"/>
</dbReference>
<dbReference type="GO" id="GO:0010569">
    <property type="term" value="P:regulation of double-strand break repair via homologous recombination"/>
    <property type="evidence" value="ECO:0000318"/>
    <property type="project" value="GO_Central"/>
</dbReference>
<evidence type="ECO:0000256" key="8">
    <source>
        <dbReference type="ARBA" id="ARBA00022806"/>
    </source>
</evidence>
<dbReference type="Gene3D" id="1.20.1160.20">
    <property type="match status" value="1"/>
</dbReference>
<dbReference type="Pfam" id="PF23109">
    <property type="entry name" value="ARCH_RTEL1"/>
    <property type="match status" value="1"/>
</dbReference>
<dbReference type="SMART" id="SM00488">
    <property type="entry name" value="DEXDc2"/>
    <property type="match status" value="1"/>
</dbReference>
<dbReference type="OrthoDB" id="19182at2759"/>
<dbReference type="GO" id="GO:0090657">
    <property type="term" value="P:telomeric loop disassembly"/>
    <property type="evidence" value="ECO:0000318"/>
    <property type="project" value="GO_Central"/>
</dbReference>
<dbReference type="OMA" id="NCATIVA"/>
<evidence type="ECO:0000256" key="11">
    <source>
        <dbReference type="ARBA" id="ARBA00023014"/>
    </source>
</evidence>
<evidence type="ECO:0000256" key="12">
    <source>
        <dbReference type="ARBA" id="ARBA00023125"/>
    </source>
</evidence>
<keyword evidence="9" id="KW-0067">ATP-binding</keyword>
<evidence type="ECO:0000256" key="10">
    <source>
        <dbReference type="ARBA" id="ARBA00023004"/>
    </source>
</evidence>
<evidence type="ECO:0000256" key="4">
    <source>
        <dbReference type="ARBA" id="ARBA00022723"/>
    </source>
</evidence>
<feature type="domain" description="Helicase ATP-binding" evidence="19">
    <location>
        <begin position="7"/>
        <end position="316"/>
    </location>
</feature>
<dbReference type="Gramene" id="Pp3c18_12550V3.3">
    <property type="protein sequence ID" value="Pp3c18_12550V3.3"/>
    <property type="gene ID" value="Pp3c18_12550"/>
</dbReference>
<evidence type="ECO:0000313" key="20">
    <source>
        <dbReference type="EMBL" id="PNR35147.1"/>
    </source>
</evidence>
<evidence type="ECO:0000256" key="6">
    <source>
        <dbReference type="ARBA" id="ARBA00022763"/>
    </source>
</evidence>
<organism evidence="20">
    <name type="scientific">Physcomitrium patens</name>
    <name type="common">Spreading-leaved earth moss</name>
    <name type="synonym">Physcomitrella patens</name>
    <dbReference type="NCBI Taxonomy" id="3218"/>
    <lineage>
        <taxon>Eukaryota</taxon>
        <taxon>Viridiplantae</taxon>
        <taxon>Streptophyta</taxon>
        <taxon>Embryophyta</taxon>
        <taxon>Bryophyta</taxon>
        <taxon>Bryophytina</taxon>
        <taxon>Bryopsida</taxon>
        <taxon>Funariidae</taxon>
        <taxon>Funariales</taxon>
        <taxon>Funariaceae</taxon>
        <taxon>Physcomitrium</taxon>
    </lineage>
</organism>
<evidence type="ECO:0000256" key="2">
    <source>
        <dbReference type="ARBA" id="ARBA00009146"/>
    </source>
</evidence>
<dbReference type="SUPFAM" id="SSF47762">
    <property type="entry name" value="PAH2 domain"/>
    <property type="match status" value="1"/>
</dbReference>
<dbReference type="Pfam" id="PF23116">
    <property type="entry name" value="HHD_RTEL1"/>
    <property type="match status" value="1"/>
</dbReference>
<dbReference type="EMBL" id="ABEU02000018">
    <property type="protein sequence ID" value="PNR35147.1"/>
    <property type="molecule type" value="Genomic_DNA"/>
</dbReference>
<keyword evidence="7" id="KW-0378">Hydrolase</keyword>
<feature type="compositionally biased region" description="Basic and acidic residues" evidence="18">
    <location>
        <begin position="913"/>
        <end position="925"/>
    </location>
</feature>
<evidence type="ECO:0000256" key="13">
    <source>
        <dbReference type="ARBA" id="ARBA00023204"/>
    </source>
</evidence>
<dbReference type="PROSITE" id="PS51193">
    <property type="entry name" value="HELICASE_ATP_BIND_2"/>
    <property type="match status" value="1"/>
</dbReference>
<dbReference type="SUPFAM" id="SSF52540">
    <property type="entry name" value="P-loop containing nucleoside triphosphate hydrolases"/>
    <property type="match status" value="1"/>
</dbReference>
<sequence>MPTYKVAGISVQFPYDAYDCQLVYMERVISSLQQGRNALLESPTGTGKTLCLLCATLAWRESLIPLQQTSQSSQRVTSQSSQRGLMSLSQNDSEEALQPKLPTIVYSSRTHSQLQQVIRELKATVYRPKMVVLGSREQMCIHREVQNLRGRAQNHACRSLTKGRNCKHYNGVADYAKNHPQLGEEPIDIEDLVKIGKTEGPCPYFLSRELHNSADILFVPYNYLIEKEMRRSLTGVSWGRTILIFDEAHNLEGICADAASFDLPAAHLATCIAEASSCVDLALARRGSDNAADTSIDPDNFAVLKALLLELEKRINEVPIESELGFTRPGPYIYEFLAEIKITYETVSMLIDTIDQATALLEDEANERTVGAKSKAGGTGTMYRLSTFRDALRIIFRDNNVSHAGSYKVHIHEQSGKDGNKAAGRGNKKGRMLSWWCFNPGLAMEEFSKMGVRSVILTSGTLAPLESFAIELNLAFDVRLENPHVIDASQVWVGVVSNGPSGRPLNSSYRSRDSIEYKLELGNTIVNFARIVPDGVLVFFPSYYLLNSCIEAWQTVTSGPAATVWERICRNKQPVVEPKESALFNQANEDFVAKINDPTSTGAIFFAVCRGKVSEGLDFADRSGRAVVVTGIPFAMKMDPKVRLKREFLDEQARSRITKHKVLTGEEWYVQQASRAVNQAVGRVIRHRNDYGAIILCDERFGQSGPQSQMSLWLRPYIKTYHKFGDAAFSLTRFFKDRDTLGGPLKPSSAVGTATGGHDYTRVVQQKNSTVINFGAATNPLRFLQTTPALSLQSSKDGAALEKSGTSIGGLKNSMPAGSIFLPRHHEDTGALASRESLSALLAADRVSKSSQPLKDVAITAANCAVGSTAGLVHLSGGFAASKGVMAGQRILGPNPSRRLNELQSSGGQASTDHSRPPEASSKPDDIATSYLKDIGSCPCIGPKASNRCKEETEVAVMAEDIIPTDQKEGTRKDAIPKDDKNRRAANFLKEVKGRLSSGEYKGFLECMRGLKNQSIDMNRLLQSVGNYFSAPERLYLLRSFGEFVPSKHRAAYENLLAAKHSARGVPLDNLACQNSSKQPVFGFPSRSRKLPPTLSPSETRPLKETRTTSNTVASRGVP</sequence>
<keyword evidence="14" id="KW-0413">Isomerase</keyword>
<dbReference type="Gramene" id="Pp3c18_12550V3.1">
    <property type="protein sequence ID" value="Pp3c18_12550V3.1"/>
    <property type="gene ID" value="Pp3c18_12550"/>
</dbReference>
<dbReference type="GO" id="GO:0045910">
    <property type="term" value="P:negative regulation of DNA recombination"/>
    <property type="evidence" value="ECO:0000318"/>
    <property type="project" value="GO_Central"/>
</dbReference>
<evidence type="ECO:0000256" key="18">
    <source>
        <dbReference type="SAM" id="MobiDB-lite"/>
    </source>
</evidence>
<evidence type="ECO:0000256" key="1">
    <source>
        <dbReference type="ARBA" id="ARBA00004123"/>
    </source>
</evidence>
<dbReference type="InterPro" id="IPR014013">
    <property type="entry name" value="Helic_SF1/SF2_ATP-bd_DinG/Rad3"/>
</dbReference>
<accession>A0A2K1J0U8</accession>
<dbReference type="NCBIfam" id="TIGR00604">
    <property type="entry name" value="rad3"/>
    <property type="match status" value="1"/>
</dbReference>
<keyword evidence="5" id="KW-0547">Nucleotide-binding</keyword>
<feature type="region of interest" description="Disordered" evidence="18">
    <location>
        <begin position="1079"/>
        <end position="1119"/>
    </location>
</feature>
<dbReference type="InterPro" id="IPR057498">
    <property type="entry name" value="Rtel1_ARCH"/>
</dbReference>